<reference evidence="2" key="3">
    <citation type="journal article" date="2013" name="G3 (Bethesda)">
        <title>Genomes of Ashbya fungi isolated from insects reveal four mating-type loci, numerous translocations, lack of transposons, and distinct gene duplications.</title>
        <authorList>
            <person name="Dietrich F.S."/>
            <person name="Voegeli S."/>
            <person name="Kuo S."/>
            <person name="Philippsen P."/>
        </authorList>
    </citation>
    <scope>GENOME REANNOTATION</scope>
    <source>
        <strain evidence="2">ATCC 10895 / CBS 109.51 / FGSC 9923 / NRRL Y-1056</strain>
    </source>
</reference>
<gene>
    <name evidence="1" type="ORF">AGOS_AFR041WA</name>
</gene>
<protein>
    <submittedName>
        <fullName evidence="1">AFR041W-Ap</fullName>
    </submittedName>
</protein>
<accession>D8FGF8</accession>
<dbReference type="OrthoDB" id="4041885at2759"/>
<dbReference type="GeneID" id="9487583"/>
<sequence>MASVTFKDNAEVIMIGEQDRRREQGMARPWITGFIDADIMWQKDGPQLIVDIAKENFEQLILTFVLLLYIVVAKI</sequence>
<proteinExistence type="predicted"/>
<dbReference type="AlphaFoldDB" id="D8FGF8"/>
<evidence type="ECO:0000313" key="2">
    <source>
        <dbReference type="Proteomes" id="UP000000591"/>
    </source>
</evidence>
<dbReference type="RefSeq" id="NP_001342278.1">
    <property type="nucleotide sequence ID" value="NM_001355336.1"/>
</dbReference>
<keyword evidence="2" id="KW-1185">Reference proteome</keyword>
<reference key="2">
    <citation type="submission" date="2010-06" db="EMBL/GenBank/DDBJ databases">
        <authorList>
            <person name="Dietrich F.S."/>
            <person name="Voegeli S."/>
            <person name="Philippsen P."/>
        </authorList>
    </citation>
    <scope>NUCLEOTIDE SEQUENCE</scope>
    <source>
        <strain>ATCC 10895</strain>
    </source>
</reference>
<dbReference type="Proteomes" id="UP000000591">
    <property type="component" value="Chromosome VI"/>
</dbReference>
<evidence type="ECO:0000313" key="1">
    <source>
        <dbReference type="EMBL" id="ADJ41788.1"/>
    </source>
</evidence>
<name>D8FGF8_EREGS</name>
<reference evidence="1 2" key="1">
    <citation type="journal article" date="2004" name="Science">
        <title>The Ashbya gossypii genome as a tool for mapping the ancient Saccharomyces cerevisiae genome.</title>
        <authorList>
            <person name="Dietrich F.S."/>
            <person name="Voegeli S."/>
            <person name="Brachat S."/>
            <person name="Lerch A."/>
            <person name="Gates K."/>
            <person name="Steiner S."/>
            <person name="Mohr C."/>
            <person name="Pohlmann R."/>
            <person name="Luedi P."/>
            <person name="Choi S."/>
            <person name="Wing R.A."/>
            <person name="Flavier A."/>
            <person name="Gaffney T.D."/>
            <person name="Philippsen P."/>
        </authorList>
    </citation>
    <scope>NUCLEOTIDE SEQUENCE [LARGE SCALE GENOMIC DNA]</scope>
    <source>
        <strain evidence="2">ATCC 10895 / CBS 109.51 / FGSC 9923 / NRRL Y-1056</strain>
    </source>
</reference>
<dbReference type="KEGG" id="ago:AGOS_AFR041WA"/>
<dbReference type="HOGENOM" id="CLU_2670625_0_0_1"/>
<organism evidence="1 2">
    <name type="scientific">Eremothecium gossypii (strain ATCC 10895 / CBS 109.51 / FGSC 9923 / NRRL Y-1056)</name>
    <name type="common">Yeast</name>
    <name type="synonym">Ashbya gossypii</name>
    <dbReference type="NCBI Taxonomy" id="284811"/>
    <lineage>
        <taxon>Eukaryota</taxon>
        <taxon>Fungi</taxon>
        <taxon>Dikarya</taxon>
        <taxon>Ascomycota</taxon>
        <taxon>Saccharomycotina</taxon>
        <taxon>Saccharomycetes</taxon>
        <taxon>Saccharomycetales</taxon>
        <taxon>Saccharomycetaceae</taxon>
        <taxon>Eremothecium</taxon>
    </lineage>
</organism>
<dbReference type="InParanoid" id="D8FGF8"/>
<dbReference type="EMBL" id="AE016819">
    <property type="protein sequence ID" value="ADJ41788.1"/>
    <property type="molecule type" value="Genomic_DNA"/>
</dbReference>